<evidence type="ECO:0000256" key="1">
    <source>
        <dbReference type="ARBA" id="ARBA00006849"/>
    </source>
</evidence>
<dbReference type="InterPro" id="IPR008274">
    <property type="entry name" value="AldOxase/xan_DH_MoCoBD1"/>
</dbReference>
<organism evidence="5 6">
    <name type="scientific">Pseudomonas kulmbachensis</name>
    <dbReference type="NCBI Taxonomy" id="3043408"/>
    <lineage>
        <taxon>Bacteria</taxon>
        <taxon>Pseudomonadati</taxon>
        <taxon>Pseudomonadota</taxon>
        <taxon>Gammaproteobacteria</taxon>
        <taxon>Pseudomonadales</taxon>
        <taxon>Pseudomonadaceae</taxon>
        <taxon>Pseudomonas</taxon>
    </lineage>
</organism>
<keyword evidence="3 5" id="KW-0560">Oxidoreductase</keyword>
<accession>A0ABW7M1P0</accession>
<evidence type="ECO:0000259" key="4">
    <source>
        <dbReference type="SMART" id="SM01008"/>
    </source>
</evidence>
<dbReference type="InterPro" id="IPR037165">
    <property type="entry name" value="AldOxase/xan_DH_Mopterin-bd_sf"/>
</dbReference>
<dbReference type="SUPFAM" id="SSF56003">
    <property type="entry name" value="Molybdenum cofactor-binding domain"/>
    <property type="match status" value="1"/>
</dbReference>
<dbReference type="InterPro" id="IPR036856">
    <property type="entry name" value="Ald_Oxase/Xan_DH_a/b_sf"/>
</dbReference>
<dbReference type="InterPro" id="IPR016208">
    <property type="entry name" value="Ald_Oxase/xanthine_DH-like"/>
</dbReference>
<dbReference type="Gene3D" id="3.90.1170.50">
    <property type="entry name" value="Aldehyde oxidase/xanthine dehydrogenase, a/b hammerhead"/>
    <property type="match status" value="1"/>
</dbReference>
<evidence type="ECO:0000313" key="6">
    <source>
        <dbReference type="Proteomes" id="UP001609821"/>
    </source>
</evidence>
<dbReference type="RefSeq" id="WP_395247219.1">
    <property type="nucleotide sequence ID" value="NZ_JBINXA010000048.1"/>
</dbReference>
<reference evidence="5 6" key="1">
    <citation type="submission" date="2024-10" db="EMBL/GenBank/DDBJ databases">
        <title>Aeromonas and Pseudomonas from the Cagarras Archipelago, Rio de Janeiro, Brazil.</title>
        <authorList>
            <person name="Canellas A.L.B."/>
            <person name="Laport M.S."/>
        </authorList>
    </citation>
    <scope>NUCLEOTIDE SEQUENCE [LARGE SCALE GENOMIC DNA]</scope>
    <source>
        <strain evidence="5 6">CPF-4</strain>
    </source>
</reference>
<dbReference type="SMART" id="SM01008">
    <property type="entry name" value="Ald_Xan_dh_C"/>
    <property type="match status" value="1"/>
</dbReference>
<protein>
    <submittedName>
        <fullName evidence="5">Xanthine dehydrogenase molybdopterin binding subunit</fullName>
        <ecNumber evidence="5">1.17.1.4</ecNumber>
    </submittedName>
</protein>
<comment type="caution">
    <text evidence="5">The sequence shown here is derived from an EMBL/GenBank/DDBJ whole genome shotgun (WGS) entry which is preliminary data.</text>
</comment>
<evidence type="ECO:0000256" key="2">
    <source>
        <dbReference type="ARBA" id="ARBA00022505"/>
    </source>
</evidence>
<comment type="similarity">
    <text evidence="1">Belongs to the xanthine dehydrogenase family.</text>
</comment>
<dbReference type="PANTHER" id="PTHR11908">
    <property type="entry name" value="XANTHINE DEHYDROGENASE"/>
    <property type="match status" value="1"/>
</dbReference>
<dbReference type="EC" id="1.17.1.4" evidence="5"/>
<dbReference type="InterPro" id="IPR046867">
    <property type="entry name" value="AldOxase/xan_DH_MoCoBD2"/>
</dbReference>
<dbReference type="InterPro" id="IPR000674">
    <property type="entry name" value="Ald_Oxase/Xan_DH_a/b"/>
</dbReference>
<gene>
    <name evidence="5" type="primary">xdhB</name>
    <name evidence="5" type="ORF">ACHMWK_15110</name>
</gene>
<dbReference type="EMBL" id="JBINXB010000021">
    <property type="protein sequence ID" value="MFH6567290.1"/>
    <property type="molecule type" value="Genomic_DNA"/>
</dbReference>
<dbReference type="Pfam" id="PF20256">
    <property type="entry name" value="MoCoBD_2"/>
    <property type="match status" value="1"/>
</dbReference>
<dbReference type="PANTHER" id="PTHR11908:SF132">
    <property type="entry name" value="ALDEHYDE OXIDASE 1-RELATED"/>
    <property type="match status" value="1"/>
</dbReference>
<proteinExistence type="inferred from homology"/>
<dbReference type="GO" id="GO:0004854">
    <property type="term" value="F:xanthine dehydrogenase activity"/>
    <property type="evidence" value="ECO:0007669"/>
    <property type="project" value="UniProtKB-EC"/>
</dbReference>
<keyword evidence="6" id="KW-1185">Reference proteome</keyword>
<keyword evidence="2" id="KW-0500">Molybdenum</keyword>
<dbReference type="NCBIfam" id="TIGR02965">
    <property type="entry name" value="xanthine_xdhB"/>
    <property type="match status" value="1"/>
</dbReference>
<name>A0ABW7M1P0_9PSED</name>
<dbReference type="Pfam" id="PF02738">
    <property type="entry name" value="MoCoBD_1"/>
    <property type="match status" value="1"/>
</dbReference>
<evidence type="ECO:0000313" key="5">
    <source>
        <dbReference type="EMBL" id="MFH6567290.1"/>
    </source>
</evidence>
<dbReference type="InterPro" id="IPR014309">
    <property type="entry name" value="Xanthine_DH_Mopterin-bd_su"/>
</dbReference>
<sequence>MSNHHKIEPTQAELTALFQQDLKTGVGRSVKHDSAEKHVSGEAQYIDDRLEFPNQLHLYARLSDRAHAKIIRVDTAPCYAFEGVRLVITHEDIPGLKDIGPLLPGDPLLAIDKVEFVGQPVLAVAARDLDTARKAAMAAIIEYEDLEPVLDVVQALRQKHFVLDTHTHQRGDSTGALAGAEQRLQGSLHIGGQEHFYLETQISSVMPTEDGGMIVYCSTQNPTEVQKLVAEVLDVSMNKIVVDMRRMGGGFGGKETQAASPACMCAVVARLTGQPTKMRLPRVEDMLMTGKRHPFYIEYDVGFDASGRLQGIQLDLAGNCGCSPDLSNSIVDRAMFHADNAYYLGDATINGYRCKTNTASNTAYRGFGGPQGMVAIEEVMDHIARHLGLDPLAVRKANYYGKTERNVTHYYQTVEHNLLEEMTADLELSSQYAERREAIKVFNSTSPILKKGLALTPVKFGISFTASFLNQAGALIHIYTDGSIHLNHGGTEMGQGLNIKVAQVVAEVFQVEISRVQITATNTDKVPNTSPTAASSGADLNGKAAQNAAETIKQRLVEFAADKYQVEPQNVVFHNGQVRVGEQIISFESLIQQAYFGQVSLSSTGYYKTPKIFYDRTQARGRPFYYFAFGAACAEVIVDTLTGEYKMLRTDILHDVGASLNPAIDIGQVEGGYIQGAGWLTMEELVWNAKGKLMTNGPASYKIPAVADMPLDLRVTLVENRKNPEDTVFHSKAVGEPPFMLGIAAWCAIKDAVASLADYRVQPAIDAPATPERVLWGCEQMRKLSVAVATDCDELRSNPLFEGLAAVTKNLGHSHE</sequence>
<evidence type="ECO:0000256" key="3">
    <source>
        <dbReference type="ARBA" id="ARBA00023002"/>
    </source>
</evidence>
<feature type="domain" description="Aldehyde oxidase/xanthine dehydrogenase a/b hammerhead" evidence="4">
    <location>
        <begin position="40"/>
        <end position="147"/>
    </location>
</feature>
<dbReference type="Pfam" id="PF01315">
    <property type="entry name" value="Ald_Xan_dh_C"/>
    <property type="match status" value="1"/>
</dbReference>
<dbReference type="Proteomes" id="UP001609821">
    <property type="component" value="Unassembled WGS sequence"/>
</dbReference>
<dbReference type="Gene3D" id="3.30.365.10">
    <property type="entry name" value="Aldehyde oxidase/xanthine dehydrogenase, molybdopterin binding domain"/>
    <property type="match status" value="4"/>
</dbReference>
<dbReference type="SUPFAM" id="SSF54665">
    <property type="entry name" value="CO dehydrogenase molybdoprotein N-domain-like"/>
    <property type="match status" value="1"/>
</dbReference>